<dbReference type="Proteomes" id="UP000320231">
    <property type="component" value="Chromosome"/>
</dbReference>
<dbReference type="EMBL" id="AP019514">
    <property type="protein sequence ID" value="BBI61604.1"/>
    <property type="molecule type" value="Genomic_DNA"/>
</dbReference>
<dbReference type="AlphaFoldDB" id="A0A455UEP4"/>
<protein>
    <submittedName>
        <fullName evidence="1">Uncharacterized protein</fullName>
    </submittedName>
</protein>
<accession>A0A455UEP4</accession>
<evidence type="ECO:0000313" key="2">
    <source>
        <dbReference type="Proteomes" id="UP000320231"/>
    </source>
</evidence>
<name>A0A455UEP4_9GAMM</name>
<evidence type="ECO:0000313" key="1">
    <source>
        <dbReference type="EMBL" id="BBI61604.1"/>
    </source>
</evidence>
<proteinExistence type="predicted"/>
<gene>
    <name evidence="1" type="ORF">HSBAA_29100</name>
</gene>
<organism evidence="1 2">
    <name type="scientific">Vreelandella sulfidaeris</name>
    <dbReference type="NCBI Taxonomy" id="115553"/>
    <lineage>
        <taxon>Bacteria</taxon>
        <taxon>Pseudomonadati</taxon>
        <taxon>Pseudomonadota</taxon>
        <taxon>Gammaproteobacteria</taxon>
        <taxon>Oceanospirillales</taxon>
        <taxon>Halomonadaceae</taxon>
        <taxon>Vreelandella</taxon>
    </lineage>
</organism>
<dbReference type="KEGG" id="hsr:HSBAA_29100"/>
<reference evidence="1 2" key="1">
    <citation type="journal article" date="2019" name="Microbiol. Resour. Announc.">
        <title>Complete Genome Sequence of Halomonas sulfidaeris Strain Esulfide1 Isolated from a Metal Sulfide Rock at a Depth of 2,200 Meters, Obtained Using Nanopore Sequencing.</title>
        <authorList>
            <person name="Saito M."/>
            <person name="Nishigata A."/>
            <person name="Galipon J."/>
            <person name="Arakawa K."/>
        </authorList>
    </citation>
    <scope>NUCLEOTIDE SEQUENCE [LARGE SCALE GENOMIC DNA]</scope>
    <source>
        <strain evidence="1 2">ATCC BAA-803</strain>
    </source>
</reference>
<sequence>MTTTKGGIRQTADQDGIKVTHFPDALNMLPLKLPKITSTVFLIDDAHKTNKATNAATALDRTPLLAIER</sequence>